<protein>
    <submittedName>
        <fullName evidence="2">Filamentous hemagglutinin N-terminal domain-containing protein</fullName>
    </submittedName>
</protein>
<name>A0ABS5ZGH1_9GAMM</name>
<dbReference type="InterPro" id="IPR011050">
    <property type="entry name" value="Pectin_lyase_fold/virulence"/>
</dbReference>
<organism evidence="2 3">
    <name type="scientific">Zooshikella harenae</name>
    <dbReference type="NCBI Taxonomy" id="2827238"/>
    <lineage>
        <taxon>Bacteria</taxon>
        <taxon>Pseudomonadati</taxon>
        <taxon>Pseudomonadota</taxon>
        <taxon>Gammaproteobacteria</taxon>
        <taxon>Oceanospirillales</taxon>
        <taxon>Zooshikellaceae</taxon>
        <taxon>Zooshikella</taxon>
    </lineage>
</organism>
<dbReference type="Proteomes" id="UP000690515">
    <property type="component" value="Unassembled WGS sequence"/>
</dbReference>
<dbReference type="InterPro" id="IPR012334">
    <property type="entry name" value="Pectin_lyas_fold"/>
</dbReference>
<dbReference type="SMART" id="SM00912">
    <property type="entry name" value="Haemagg_act"/>
    <property type="match status" value="1"/>
</dbReference>
<reference evidence="2 3" key="1">
    <citation type="submission" date="2021-04" db="EMBL/GenBank/DDBJ databases">
        <authorList>
            <person name="Pira H."/>
            <person name="Risdian C."/>
            <person name="Wink J."/>
        </authorList>
    </citation>
    <scope>NUCLEOTIDE SEQUENCE [LARGE SCALE GENOMIC DNA]</scope>
    <source>
        <strain evidence="2 3">WH53</strain>
    </source>
</reference>
<evidence type="ECO:0000259" key="1">
    <source>
        <dbReference type="SMART" id="SM00912"/>
    </source>
</evidence>
<dbReference type="Gene3D" id="2.160.20.10">
    <property type="entry name" value="Single-stranded right-handed beta-helix, Pectin lyase-like"/>
    <property type="match status" value="1"/>
</dbReference>
<comment type="caution">
    <text evidence="2">The sequence shown here is derived from an EMBL/GenBank/DDBJ whole genome shotgun (WGS) entry which is preliminary data.</text>
</comment>
<dbReference type="Pfam" id="PF05860">
    <property type="entry name" value="TPS"/>
    <property type="match status" value="1"/>
</dbReference>
<feature type="domain" description="Filamentous haemagglutinin FhaB/tRNA nuclease CdiA-like TPS" evidence="1">
    <location>
        <begin position="60"/>
        <end position="169"/>
    </location>
</feature>
<evidence type="ECO:0000313" key="3">
    <source>
        <dbReference type="Proteomes" id="UP000690515"/>
    </source>
</evidence>
<gene>
    <name evidence="2" type="ORF">KCG35_18600</name>
</gene>
<keyword evidence="3" id="KW-1185">Reference proteome</keyword>
<dbReference type="SUPFAM" id="SSF51126">
    <property type="entry name" value="Pectin lyase-like"/>
    <property type="match status" value="1"/>
</dbReference>
<accession>A0ABS5ZGH1</accession>
<proteinExistence type="predicted"/>
<dbReference type="InterPro" id="IPR008638">
    <property type="entry name" value="FhaB/CdiA-like_TPS"/>
</dbReference>
<dbReference type="NCBIfam" id="TIGR01901">
    <property type="entry name" value="adhes_NPXG"/>
    <property type="match status" value="1"/>
</dbReference>
<sequence length="770" mass="82878">MIKQIIASWCKFRNGMNGVLNSSLLALCTIVSSICYGGVSNQITNELSINKNQLAKLIDNEGVDLVKIAATNSYDVSYNKFSSFNTFGKPVKLINDASLNLNLSSRPARVIIIETEDTGGIHLEGKVEVIGQPADLIFVNKTGISCNGCSFNDSPRVVFGTGQIDLTSDGDIDKITVDSGHISIEQGGLEASGATFLDFISYGMSIYGDISTSSKASPLANGEYETDENGSLNIIGGDIQVLLGKNQYKYSSAKSTVLGRIEDDYTALQGNDAKIIAGGIKINSTVFGGKVELPMALSTVGDLTMSSQYRGKNIIPDDAIHIKANGTVIVDGTLTATNQVSIDSTSSIRINKNNTGVPNIMANTVNIAAVEYFTNLGRVSSNKIYVAGLSIVNEGHLEGQEVVYLSGKERVFNQFGGSVLGENIALLSESLIRNGSRKTYKLEPKQKRRRKRSLLVRKPLKEGAFFRNPPDPENTEQVTPDSLKASIIGNNVHVKGSTFENINPYSVICTNNKDLKSNGEHVTARMGSCGDIKIDSLKASQVSVSASSSLFIDSPLTILNSSAIIEVVNGDLKLNTANLINERYHLTTDVRYSVVSIDRNIQHVTDASTRVIVGNEGSALDSSKMASGIGSNNGTAVFGERQFVNILSPAGRIYAGKNGFFKVLEKFENNFSFIEIFGHLNGDIKQFEQKGLQLKKIIVTTRKRVHKSSSCGSKRCSIGMSVSAKEYKSELENGRLLAVLAVGGEVILKGHNNMSVVTINLNDVDAVEAK</sequence>
<evidence type="ECO:0000313" key="2">
    <source>
        <dbReference type="EMBL" id="MBU2713080.1"/>
    </source>
</evidence>
<dbReference type="RefSeq" id="WP_215821316.1">
    <property type="nucleotide sequence ID" value="NZ_JAGSOY010000060.1"/>
</dbReference>
<dbReference type="EMBL" id="JAGSOY010000060">
    <property type="protein sequence ID" value="MBU2713080.1"/>
    <property type="molecule type" value="Genomic_DNA"/>
</dbReference>